<dbReference type="CDD" id="cd03230">
    <property type="entry name" value="ABC_DR_subfamily_A"/>
    <property type="match status" value="1"/>
</dbReference>
<keyword evidence="6" id="KW-1185">Reference proteome</keyword>
<gene>
    <name evidence="5" type="ORF">AUR66_20055</name>
</gene>
<reference evidence="5 6" key="1">
    <citation type="submission" date="2015-12" db="EMBL/GenBank/DDBJ databases">
        <title>Haloferax profundi sp. nov. isolated from the Discovery deep brine-seawater interface in the Red Sea.</title>
        <authorList>
            <person name="Zhang G."/>
            <person name="Stingl U."/>
            <person name="Rashid M."/>
        </authorList>
    </citation>
    <scope>NUCLEOTIDE SEQUENCE [LARGE SCALE GENOMIC DNA]</scope>
    <source>
        <strain evidence="5 6">SB29</strain>
    </source>
</reference>
<keyword evidence="3" id="KW-0067">ATP-binding</keyword>
<dbReference type="InterPro" id="IPR003439">
    <property type="entry name" value="ABC_transporter-like_ATP-bd"/>
</dbReference>
<evidence type="ECO:0000256" key="2">
    <source>
        <dbReference type="ARBA" id="ARBA00022741"/>
    </source>
</evidence>
<keyword evidence="1" id="KW-0813">Transport</keyword>
<accession>A0A0W1RDY0</accession>
<dbReference type="EMBL" id="LOPV01000651">
    <property type="protein sequence ID" value="KTG11344.1"/>
    <property type="molecule type" value="Genomic_DNA"/>
</dbReference>
<sequence>MRAIETNSLTKRYDTTTAVDAVDLSISQGTVYGFLGPNGAGKTTTMRMLTGLTVPTSGSASVAGASITDRDRLRPHIGYLPEEPPLYEQVTAYEQLEYVAGLRDLPHNETQSRIDDLLTRLDLSPSDASTRIADYSKGMRQKVAYVQAILHDPDVVFLDEPTSGLDPRAARTIRELIRELTDSGTTVFLSTHILPVVEEVADTIGILYGGELVAEDSPEQLTKRAETGEARTLEEVFLEITSTDPAEQHSPEAVDG</sequence>
<dbReference type="SMART" id="SM00382">
    <property type="entry name" value="AAA"/>
    <property type="match status" value="1"/>
</dbReference>
<dbReference type="AlphaFoldDB" id="A0A0W1RDY0"/>
<dbReference type="Pfam" id="PF00005">
    <property type="entry name" value="ABC_tran"/>
    <property type="match status" value="1"/>
</dbReference>
<evidence type="ECO:0000313" key="6">
    <source>
        <dbReference type="Proteomes" id="UP000053157"/>
    </source>
</evidence>
<dbReference type="GO" id="GO:0016887">
    <property type="term" value="F:ATP hydrolysis activity"/>
    <property type="evidence" value="ECO:0007669"/>
    <property type="project" value="InterPro"/>
</dbReference>
<name>A0A0W1RDY0_9EURY</name>
<dbReference type="PANTHER" id="PTHR42939:SF1">
    <property type="entry name" value="ABC TRANSPORTER ATP-BINDING PROTEIN ALBC-RELATED"/>
    <property type="match status" value="1"/>
</dbReference>
<dbReference type="GO" id="GO:0005524">
    <property type="term" value="F:ATP binding"/>
    <property type="evidence" value="ECO:0007669"/>
    <property type="project" value="UniProtKB-KW"/>
</dbReference>
<keyword evidence="2" id="KW-0547">Nucleotide-binding</keyword>
<dbReference type="InterPro" id="IPR003593">
    <property type="entry name" value="AAA+_ATPase"/>
</dbReference>
<proteinExistence type="predicted"/>
<protein>
    <recommendedName>
        <fullName evidence="4">ABC transporter domain-containing protein</fullName>
    </recommendedName>
</protein>
<feature type="domain" description="ABC transporter" evidence="4">
    <location>
        <begin position="4"/>
        <end position="234"/>
    </location>
</feature>
<dbReference type="PANTHER" id="PTHR42939">
    <property type="entry name" value="ABC TRANSPORTER ATP-BINDING PROTEIN ALBC-RELATED"/>
    <property type="match status" value="1"/>
</dbReference>
<organism evidence="5 6">
    <name type="scientific">Haloferax profundi</name>
    <dbReference type="NCBI Taxonomy" id="1544718"/>
    <lineage>
        <taxon>Archaea</taxon>
        <taxon>Methanobacteriati</taxon>
        <taxon>Methanobacteriota</taxon>
        <taxon>Stenosarchaea group</taxon>
        <taxon>Halobacteria</taxon>
        <taxon>Halobacteriales</taxon>
        <taxon>Haloferacaceae</taxon>
        <taxon>Haloferax</taxon>
    </lineage>
</organism>
<evidence type="ECO:0000259" key="4">
    <source>
        <dbReference type="PROSITE" id="PS50893"/>
    </source>
</evidence>
<dbReference type="PROSITE" id="PS50893">
    <property type="entry name" value="ABC_TRANSPORTER_2"/>
    <property type="match status" value="1"/>
</dbReference>
<dbReference type="Proteomes" id="UP000053157">
    <property type="component" value="Unassembled WGS sequence"/>
</dbReference>
<dbReference type="InterPro" id="IPR051782">
    <property type="entry name" value="ABC_Transporter_VariousFunc"/>
</dbReference>
<dbReference type="Gene3D" id="3.40.50.300">
    <property type="entry name" value="P-loop containing nucleotide triphosphate hydrolases"/>
    <property type="match status" value="1"/>
</dbReference>
<dbReference type="OrthoDB" id="87732at2157"/>
<comment type="caution">
    <text evidence="5">The sequence shown here is derived from an EMBL/GenBank/DDBJ whole genome shotgun (WGS) entry which is preliminary data.</text>
</comment>
<evidence type="ECO:0000256" key="1">
    <source>
        <dbReference type="ARBA" id="ARBA00022448"/>
    </source>
</evidence>
<evidence type="ECO:0000256" key="3">
    <source>
        <dbReference type="ARBA" id="ARBA00022840"/>
    </source>
</evidence>
<evidence type="ECO:0000313" key="5">
    <source>
        <dbReference type="EMBL" id="KTG11344.1"/>
    </source>
</evidence>
<dbReference type="InterPro" id="IPR027417">
    <property type="entry name" value="P-loop_NTPase"/>
</dbReference>
<dbReference type="RefSeq" id="WP_058573596.1">
    <property type="nucleotide sequence ID" value="NZ_LOPV01000651.1"/>
</dbReference>
<dbReference type="SUPFAM" id="SSF52540">
    <property type="entry name" value="P-loop containing nucleoside triphosphate hydrolases"/>
    <property type="match status" value="1"/>
</dbReference>